<gene>
    <name evidence="2" type="ORF">C5U62_32120</name>
</gene>
<protein>
    <submittedName>
        <fullName evidence="2">DUF2857 domain-containing protein</fullName>
    </submittedName>
</protein>
<dbReference type="InterPro" id="IPR021364">
    <property type="entry name" value="DUF2857"/>
</dbReference>
<dbReference type="Pfam" id="PF11198">
    <property type="entry name" value="DUF2857"/>
    <property type="match status" value="1"/>
</dbReference>
<proteinExistence type="predicted"/>
<organism evidence="2 3">
    <name type="scientific">Pseudomonas protegens</name>
    <dbReference type="NCBI Taxonomy" id="380021"/>
    <lineage>
        <taxon>Bacteria</taxon>
        <taxon>Pseudomonadati</taxon>
        <taxon>Pseudomonadota</taxon>
        <taxon>Gammaproteobacteria</taxon>
        <taxon>Pseudomonadales</taxon>
        <taxon>Pseudomonadaceae</taxon>
        <taxon>Pseudomonas</taxon>
    </lineage>
</organism>
<accession>A0A2T6GB47</accession>
<reference evidence="2 3" key="1">
    <citation type="submission" date="2018-03" db="EMBL/GenBank/DDBJ databases">
        <title>Draft genome sequence of the plant growth promoting rhizobacterium Pseudomonas protegens strain BNJ-SS-45 isolated from wheat (Triticum aestivum) rhizosphere.</title>
        <authorList>
            <person name="Bajpai A."/>
            <person name="Shende K."/>
            <person name="Meena N."/>
            <person name="Upadhyayula S.R."/>
            <person name="Suravajhala P."/>
            <person name="Medicherla K.M."/>
            <person name="Johri B.N."/>
        </authorList>
    </citation>
    <scope>NUCLEOTIDE SEQUENCE [LARGE SCALE GENOMIC DNA]</scope>
    <source>
        <strain evidence="2 3">BNJ-SS-45</strain>
    </source>
</reference>
<dbReference type="AlphaFoldDB" id="A0A2T6GB47"/>
<evidence type="ECO:0000313" key="3">
    <source>
        <dbReference type="Proteomes" id="UP000244178"/>
    </source>
</evidence>
<evidence type="ECO:0000256" key="1">
    <source>
        <dbReference type="SAM" id="MobiDB-lite"/>
    </source>
</evidence>
<dbReference type="Proteomes" id="UP000244178">
    <property type="component" value="Unassembled WGS sequence"/>
</dbReference>
<comment type="caution">
    <text evidence="2">The sequence shown here is derived from an EMBL/GenBank/DDBJ whole genome shotgun (WGS) entry which is preliminary data.</text>
</comment>
<dbReference type="EMBL" id="PYJM01000014">
    <property type="protein sequence ID" value="PUA41373.1"/>
    <property type="molecule type" value="Genomic_DNA"/>
</dbReference>
<sequence>MPKSLINEAILSQILHHLRHGQLRRCVEMGLEPEILAQLQSPAVHSLLLNSQVSWCNVFIDGASIKRLLANAQRSRDEMRTIERALRLGATCQMLQFFFGMSPQDVALQRAMLGLRPRRGRCRALSEELDALVWYRWLHFMREYQVEPEDNVALLDLAMLMTEEINAPPELDGNDPDTPGILSLSVIWNRIQYWIQAGFYPPKGNGRALPPPPPAPDLATLDEGEYAP</sequence>
<name>A0A2T6GB47_9PSED</name>
<feature type="region of interest" description="Disordered" evidence="1">
    <location>
        <begin position="205"/>
        <end position="228"/>
    </location>
</feature>
<evidence type="ECO:0000313" key="2">
    <source>
        <dbReference type="EMBL" id="PUA41373.1"/>
    </source>
</evidence>
<dbReference type="RefSeq" id="WP_108546514.1">
    <property type="nucleotide sequence ID" value="NZ_PYJM01000014.1"/>
</dbReference>